<feature type="transmembrane region" description="Helical" evidence="6">
    <location>
        <begin position="337"/>
        <end position="356"/>
    </location>
</feature>
<feature type="transmembrane region" description="Helical" evidence="6">
    <location>
        <begin position="295"/>
        <end position="317"/>
    </location>
</feature>
<reference evidence="9 11" key="1">
    <citation type="submission" date="2015-03" db="EMBL/GenBank/DDBJ databases">
        <authorList>
            <consortium name="Pathogen Informatics"/>
            <person name="Murphy D."/>
        </authorList>
    </citation>
    <scope>NUCLEOTIDE SEQUENCE [LARGE SCALE GENOMIC DNA]</scope>
    <source>
        <strain evidence="9">Type strain: CIP110231</strain>
        <strain evidence="11">type strain: CIP110231</strain>
    </source>
</reference>
<reference evidence="10" key="2">
    <citation type="submission" date="2023-06" db="EMBL/GenBank/DDBJ databases">
        <authorList>
            <person name="Polev D.E."/>
            <person name="Saitova A.T."/>
            <person name="Bogumilchik E.A."/>
            <person name="Kokorina G.I."/>
            <person name="Voskresenskaia E.A."/>
        </authorList>
    </citation>
    <scope>NUCLEOTIDE SEQUENCE</scope>
    <source>
        <strain evidence="10">2145 StPb PI</strain>
    </source>
</reference>
<evidence type="ECO:0000256" key="3">
    <source>
        <dbReference type="ARBA" id="ARBA00022692"/>
    </source>
</evidence>
<keyword evidence="2" id="KW-1003">Cell membrane</keyword>
<dbReference type="Pfam" id="PF02687">
    <property type="entry name" value="FtsX"/>
    <property type="match status" value="2"/>
</dbReference>
<comment type="subcellular location">
    <subcellularLocation>
        <location evidence="1">Cell membrane</location>
        <topology evidence="1">Multi-pass membrane protein</topology>
    </subcellularLocation>
</comment>
<evidence type="ECO:0000313" key="12">
    <source>
        <dbReference type="Proteomes" id="UP001167864"/>
    </source>
</evidence>
<feature type="transmembrane region" description="Helical" evidence="6">
    <location>
        <begin position="243"/>
        <end position="263"/>
    </location>
</feature>
<dbReference type="InterPro" id="IPR038766">
    <property type="entry name" value="Membrane_comp_ABC_pdt"/>
</dbReference>
<evidence type="ECO:0000256" key="1">
    <source>
        <dbReference type="ARBA" id="ARBA00004651"/>
    </source>
</evidence>
<feature type="domain" description="MacB-like periplasmic core" evidence="8">
    <location>
        <begin position="18"/>
        <end position="214"/>
    </location>
</feature>
<dbReference type="PROSITE" id="PS51257">
    <property type="entry name" value="PROKAR_LIPOPROTEIN"/>
    <property type="match status" value="1"/>
</dbReference>
<evidence type="ECO:0000313" key="10">
    <source>
        <dbReference type="EMBL" id="MDN0088626.1"/>
    </source>
</evidence>
<comment type="caution">
    <text evidence="10">The sequence shown here is derived from an EMBL/GenBank/DDBJ whole genome shotgun (WGS) entry which is preliminary data.</text>
</comment>
<dbReference type="Proteomes" id="UP000040578">
    <property type="component" value="Unassembled WGS sequence"/>
</dbReference>
<feature type="domain" description="ABC3 transporter permease C-terminal" evidence="7">
    <location>
        <begin position="247"/>
        <end position="364"/>
    </location>
</feature>
<dbReference type="Pfam" id="PF12704">
    <property type="entry name" value="MacB_PCD"/>
    <property type="match status" value="1"/>
</dbReference>
<feature type="transmembrane region" description="Helical" evidence="6">
    <location>
        <begin position="689"/>
        <end position="708"/>
    </location>
</feature>
<dbReference type="EMBL" id="JAUEHU010000015">
    <property type="protein sequence ID" value="MDN0088626.1"/>
    <property type="molecule type" value="Genomic_DNA"/>
</dbReference>
<feature type="transmembrane region" description="Helical" evidence="6">
    <location>
        <begin position="450"/>
        <end position="473"/>
    </location>
</feature>
<dbReference type="RefSeq" id="WP_049598668.1">
    <property type="nucleotide sequence ID" value="NZ_CPYD01000007.1"/>
</dbReference>
<dbReference type="PANTHER" id="PTHR30287">
    <property type="entry name" value="MEMBRANE COMPONENT OF PREDICTED ABC SUPERFAMILY METABOLITE UPTAKE TRANSPORTER"/>
    <property type="match status" value="1"/>
</dbReference>
<evidence type="ECO:0000256" key="5">
    <source>
        <dbReference type="ARBA" id="ARBA00023136"/>
    </source>
</evidence>
<name>A0AAW7K1M0_9GAMM</name>
<keyword evidence="4 6" id="KW-1133">Transmembrane helix</keyword>
<proteinExistence type="predicted"/>
<evidence type="ECO:0000256" key="6">
    <source>
        <dbReference type="SAM" id="Phobius"/>
    </source>
</evidence>
<dbReference type="AlphaFoldDB" id="A0AAW7K1M0"/>
<keyword evidence="3 6" id="KW-0812">Transmembrane</keyword>
<keyword evidence="11" id="KW-1185">Reference proteome</keyword>
<evidence type="ECO:0000259" key="7">
    <source>
        <dbReference type="Pfam" id="PF02687"/>
    </source>
</evidence>
<dbReference type="GO" id="GO:0005886">
    <property type="term" value="C:plasma membrane"/>
    <property type="evidence" value="ECO:0007669"/>
    <property type="project" value="UniProtKB-SubCell"/>
</dbReference>
<feature type="transmembrane region" description="Helical" evidence="6">
    <location>
        <begin position="729"/>
        <end position="753"/>
    </location>
</feature>
<feature type="transmembrane region" description="Helical" evidence="6">
    <location>
        <begin position="773"/>
        <end position="796"/>
    </location>
</feature>
<sequence>MIWRWFWREWRSPSLLIVWLALTLAVACVLALGSISDRMEKGLSQQSRDFLAGDRVLSASRPVSEGWLLDAEQQGLTLSRQLSFTTMTYAGDRPQLADVKATDSAYPLYGTLKTRPENARLEPGTVLVAPRLLTLLGVNVGDRLEVGDASLRIVGEVLEEPDAGFNPFQTAPRILINLADVEKTGAVQPGSRLTYRYMFAGSPDSIQRFGDQIKPELQPDQRWYGLQESGGALGKSLQRSQQFLLLSALLTLLLSIAAVAVAMGHYCRSRYDLVAVLKTLGAGKAALRKLIVGQWLSVLMLAALCGSAVGLLFERLLISMLAPVLPAALPAAGLWPWLWSIGSLILISLLVGVRPYRQLLATQPLRVLRRDVAANVWPLRYFIPLMLLAVIGVLALLMGGNTLLWAILGGLLVLSLLLGCIGWGSLLMLRRLTVTRLPLRLAINRLLRQPWMTLTQLAAFSLSFMLLALLLVLRGDLLDRWQQQLPPDSPNYFLLNMTKEQVPQVSTFLNQHQITPTTFYPIVRVRLTEINQQQATERVHENDPGGEAVNRELNLTWLQDLPSHNQLTDGQWPPKADEVSMEQGVAERLGINLGDTLTFSGDTQSFSAKVSSIRKVDWESLRPNFYFIFPPGALDKQPQTWLTSFRYNGDDQLLTQLNRQFPTLSLLDIGSMLKQVGQVLQQVSRALEVMVVLVMICGTLLLFAQVQVGMRQRRQELVVYRTLGAGKRLLRGTLWCEFALLGLVAGIAAAIGAEASLWALQRLVFDFPWQPNWILWWMLPLLGALLLSLCGGWLGARLLRGKALFRSYEEG</sequence>
<dbReference type="PANTHER" id="PTHR30287:SF1">
    <property type="entry name" value="INNER MEMBRANE PROTEIN"/>
    <property type="match status" value="1"/>
</dbReference>
<accession>A0AAW7K1M0</accession>
<dbReference type="NCBIfam" id="NF041854">
    <property type="entry name" value="ABC_perm_YbbP"/>
    <property type="match status" value="1"/>
</dbReference>
<evidence type="ECO:0000256" key="2">
    <source>
        <dbReference type="ARBA" id="ARBA00022475"/>
    </source>
</evidence>
<dbReference type="EMBL" id="CPYD01000007">
    <property type="protein sequence ID" value="CNE67892.1"/>
    <property type="molecule type" value="Genomic_DNA"/>
</dbReference>
<evidence type="ECO:0000313" key="11">
    <source>
        <dbReference type="Proteomes" id="UP000040578"/>
    </source>
</evidence>
<evidence type="ECO:0000259" key="8">
    <source>
        <dbReference type="Pfam" id="PF12704"/>
    </source>
</evidence>
<organism evidence="10 12">
    <name type="scientific">Yersinia nurmii</name>
    <dbReference type="NCBI Taxonomy" id="685706"/>
    <lineage>
        <taxon>Bacteria</taxon>
        <taxon>Pseudomonadati</taxon>
        <taxon>Pseudomonadota</taxon>
        <taxon>Gammaproteobacteria</taxon>
        <taxon>Enterobacterales</taxon>
        <taxon>Yersiniaceae</taxon>
        <taxon>Yersinia</taxon>
    </lineage>
</organism>
<evidence type="ECO:0000256" key="4">
    <source>
        <dbReference type="ARBA" id="ARBA00022989"/>
    </source>
</evidence>
<dbReference type="InterPro" id="IPR025857">
    <property type="entry name" value="MacB_PCD"/>
</dbReference>
<gene>
    <name evidence="9" type="ORF">ERS137967_02245</name>
    <name evidence="10" type="ORF">QVN42_14745</name>
</gene>
<feature type="transmembrane region" description="Helical" evidence="6">
    <location>
        <begin position="377"/>
        <end position="397"/>
    </location>
</feature>
<feature type="domain" description="ABC3 transporter permease C-terminal" evidence="7">
    <location>
        <begin position="689"/>
        <end position="800"/>
    </location>
</feature>
<dbReference type="Proteomes" id="UP001167864">
    <property type="component" value="Unassembled WGS sequence"/>
</dbReference>
<keyword evidence="5 6" id="KW-0472">Membrane</keyword>
<feature type="transmembrane region" description="Helical" evidence="6">
    <location>
        <begin position="403"/>
        <end position="429"/>
    </location>
</feature>
<dbReference type="InterPro" id="IPR003838">
    <property type="entry name" value="ABC3_permease_C"/>
</dbReference>
<evidence type="ECO:0000313" key="9">
    <source>
        <dbReference type="EMBL" id="CNE67892.1"/>
    </source>
</evidence>
<protein>
    <submittedName>
        <fullName evidence="9 10">Permease</fullName>
    </submittedName>
</protein>
<dbReference type="InterPro" id="IPR049727">
    <property type="entry name" value="YbbP"/>
</dbReference>